<dbReference type="InterPro" id="IPR024752">
    <property type="entry name" value="Myb/SANT-like_dom"/>
</dbReference>
<dbReference type="PANTHER" id="PTHR47072">
    <property type="match status" value="1"/>
</dbReference>
<evidence type="ECO:0000256" key="2">
    <source>
        <dbReference type="SAM" id="Phobius"/>
    </source>
</evidence>
<dbReference type="eggNOG" id="ENOG502RRRG">
    <property type="taxonomic scope" value="Eukaryota"/>
</dbReference>
<sequence>MDDHGGIPAPPPPLPLPPPYAPPAPPPLLPSTQGLEDLQFGEGQEIWQETGIVSFEFLGFHASFGPWLPQMKINTPYMLRGSLVNVIVLYMMTLSVALIVSLPIDLLVCIIQYSLGTTKNCSRASWNHKMKSYLIWLLKEHDVPTYRTRNAWSKEAWRRIVDAFNTRFGLSLSVTQVKQKEQDLKKDFKAIRDLISESGFGWDRDMMMVVAPDSVWEELRARKNKDALRWQDKSFPYYYDIFALYDGRYAQGRGCHGTDNYANKAAHVSMELPEDLHRNHQPSHSTPEPTSAKRGKRQKTNSNLDDFQERYLSFKREELDRFAAIEERKLEDPYSIQNCIAVLEGLPDLQTEDMLKAADLFTDNKDNREVFLSFSSKELRLAWLKRKIQNT</sequence>
<protein>
    <recommendedName>
        <fullName evidence="3">Myb/SANT-like domain-containing protein</fullName>
    </recommendedName>
</protein>
<evidence type="ECO:0000259" key="3">
    <source>
        <dbReference type="Pfam" id="PF12776"/>
    </source>
</evidence>
<dbReference type="AlphaFoldDB" id="M7YJ32"/>
<dbReference type="STRING" id="4572.M7YJ32"/>
<dbReference type="OMA" id="CKTHASV"/>
<feature type="transmembrane region" description="Helical" evidence="2">
    <location>
        <begin position="87"/>
        <end position="115"/>
    </location>
</feature>
<dbReference type="PANTHER" id="PTHR47072:SF4">
    <property type="entry name" value="MYB_SANT-LIKE DOMAIN-CONTAINING PROTEIN"/>
    <property type="match status" value="1"/>
</dbReference>
<accession>M7YJ32</accession>
<dbReference type="EMBL" id="KD231494">
    <property type="protein sequence ID" value="EMS50453.1"/>
    <property type="molecule type" value="Genomic_DNA"/>
</dbReference>
<keyword evidence="2" id="KW-0472">Membrane</keyword>
<feature type="domain" description="Myb/SANT-like" evidence="3">
    <location>
        <begin position="125"/>
        <end position="218"/>
    </location>
</feature>
<evidence type="ECO:0000256" key="1">
    <source>
        <dbReference type="SAM" id="MobiDB-lite"/>
    </source>
</evidence>
<keyword evidence="2" id="KW-1133">Transmembrane helix</keyword>
<name>M7YJ32_TRIUA</name>
<organism evidence="4">
    <name type="scientific">Triticum urartu</name>
    <name type="common">Red wild einkorn</name>
    <name type="synonym">Crithodium urartu</name>
    <dbReference type="NCBI Taxonomy" id="4572"/>
    <lineage>
        <taxon>Eukaryota</taxon>
        <taxon>Viridiplantae</taxon>
        <taxon>Streptophyta</taxon>
        <taxon>Embryophyta</taxon>
        <taxon>Tracheophyta</taxon>
        <taxon>Spermatophyta</taxon>
        <taxon>Magnoliopsida</taxon>
        <taxon>Liliopsida</taxon>
        <taxon>Poales</taxon>
        <taxon>Poaceae</taxon>
        <taxon>BOP clade</taxon>
        <taxon>Pooideae</taxon>
        <taxon>Triticodae</taxon>
        <taxon>Triticeae</taxon>
        <taxon>Triticinae</taxon>
        <taxon>Triticum</taxon>
    </lineage>
</organism>
<feature type="region of interest" description="Disordered" evidence="1">
    <location>
        <begin position="1"/>
        <end position="28"/>
    </location>
</feature>
<feature type="region of interest" description="Disordered" evidence="1">
    <location>
        <begin position="277"/>
        <end position="302"/>
    </location>
</feature>
<proteinExistence type="predicted"/>
<keyword evidence="2" id="KW-0812">Transmembrane</keyword>
<gene>
    <name evidence="4" type="ORF">TRIUR3_16909</name>
</gene>
<feature type="compositionally biased region" description="Pro residues" evidence="1">
    <location>
        <begin position="8"/>
        <end position="28"/>
    </location>
</feature>
<dbReference type="Pfam" id="PF12776">
    <property type="entry name" value="Myb_DNA-bind_3"/>
    <property type="match status" value="1"/>
</dbReference>
<reference evidence="4" key="1">
    <citation type="journal article" date="2013" name="Nature">
        <title>Draft genome of the wheat A-genome progenitor Triticum urartu.</title>
        <authorList>
            <person name="Ling H.Q."/>
            <person name="Zhao S."/>
            <person name="Liu D."/>
            <person name="Wang J."/>
            <person name="Sun H."/>
            <person name="Zhang C."/>
            <person name="Fan H."/>
            <person name="Li D."/>
            <person name="Dong L."/>
            <person name="Tao Y."/>
            <person name="Gao C."/>
            <person name="Wu H."/>
            <person name="Li Y."/>
            <person name="Cui Y."/>
            <person name="Guo X."/>
            <person name="Zheng S."/>
            <person name="Wang B."/>
            <person name="Yu K."/>
            <person name="Liang Q."/>
            <person name="Yang W."/>
            <person name="Lou X."/>
            <person name="Chen J."/>
            <person name="Feng M."/>
            <person name="Jian J."/>
            <person name="Zhang X."/>
            <person name="Luo G."/>
            <person name="Jiang Y."/>
            <person name="Liu J."/>
            <person name="Wang Z."/>
            <person name="Sha Y."/>
            <person name="Zhang B."/>
            <person name="Wu H."/>
            <person name="Tang D."/>
            <person name="Shen Q."/>
            <person name="Xue P."/>
            <person name="Zou S."/>
            <person name="Wang X."/>
            <person name="Liu X."/>
            <person name="Wang F."/>
            <person name="Yang Y."/>
            <person name="An X."/>
            <person name="Dong Z."/>
            <person name="Zhang K."/>
            <person name="Zhang X."/>
            <person name="Luo M.C."/>
            <person name="Dvorak J."/>
            <person name="Tong Y."/>
            <person name="Wang J."/>
            <person name="Yang H."/>
            <person name="Li Z."/>
            <person name="Wang D."/>
            <person name="Zhang A."/>
            <person name="Wang J."/>
        </authorList>
    </citation>
    <scope>NUCLEOTIDE SEQUENCE</scope>
</reference>
<evidence type="ECO:0000313" key="4">
    <source>
        <dbReference type="EMBL" id="EMS50453.1"/>
    </source>
</evidence>